<evidence type="ECO:0000259" key="4">
    <source>
        <dbReference type="PROSITE" id="PS50240"/>
    </source>
</evidence>
<organism evidence="5 6">
    <name type="scientific">Streptomyces kasugaensis</name>
    <dbReference type="NCBI Taxonomy" id="1946"/>
    <lineage>
        <taxon>Bacteria</taxon>
        <taxon>Bacillati</taxon>
        <taxon>Actinomycetota</taxon>
        <taxon>Actinomycetes</taxon>
        <taxon>Kitasatosporales</taxon>
        <taxon>Streptomycetaceae</taxon>
        <taxon>Streptomyces</taxon>
    </lineage>
</organism>
<keyword evidence="5" id="KW-0645">Protease</keyword>
<dbReference type="PANTHER" id="PTHR24276">
    <property type="entry name" value="POLYSERASE-RELATED"/>
    <property type="match status" value="1"/>
</dbReference>
<dbReference type="InterPro" id="IPR001254">
    <property type="entry name" value="Trypsin_dom"/>
</dbReference>
<dbReference type="CDD" id="cd00190">
    <property type="entry name" value="Tryp_SPc"/>
    <property type="match status" value="1"/>
</dbReference>
<dbReference type="InterPro" id="IPR009003">
    <property type="entry name" value="Peptidase_S1_PA"/>
</dbReference>
<keyword evidence="6" id="KW-1185">Reference proteome</keyword>
<dbReference type="InterPro" id="IPR043504">
    <property type="entry name" value="Peptidase_S1_PA_chymotrypsin"/>
</dbReference>
<dbReference type="GO" id="GO:0004252">
    <property type="term" value="F:serine-type endopeptidase activity"/>
    <property type="evidence" value="ECO:0007669"/>
    <property type="project" value="InterPro"/>
</dbReference>
<dbReference type="GO" id="GO:0006508">
    <property type="term" value="P:proteolysis"/>
    <property type="evidence" value="ECO:0007669"/>
    <property type="project" value="UniProtKB-KW"/>
</dbReference>
<keyword evidence="5" id="KW-0378">Hydrolase</keyword>
<dbReference type="PRINTS" id="PR00722">
    <property type="entry name" value="CHYMOTRYPSIN"/>
</dbReference>
<dbReference type="RefSeq" id="WP_131125221.1">
    <property type="nucleotide sequence ID" value="NZ_SIXH01000321.1"/>
</dbReference>
<comment type="caution">
    <text evidence="5">The sequence shown here is derived from an EMBL/GenBank/DDBJ whole genome shotgun (WGS) entry which is preliminary data.</text>
</comment>
<evidence type="ECO:0000256" key="3">
    <source>
        <dbReference type="SAM" id="SignalP"/>
    </source>
</evidence>
<proteinExistence type="inferred from homology"/>
<evidence type="ECO:0000256" key="2">
    <source>
        <dbReference type="ARBA" id="ARBA00023157"/>
    </source>
</evidence>
<dbReference type="Pfam" id="PF00089">
    <property type="entry name" value="Trypsin"/>
    <property type="match status" value="1"/>
</dbReference>
<evidence type="ECO:0000313" key="6">
    <source>
        <dbReference type="Proteomes" id="UP000292452"/>
    </source>
</evidence>
<reference evidence="5 6" key="1">
    <citation type="submission" date="2019-02" db="EMBL/GenBank/DDBJ databases">
        <title>Draft Genome Sequence of Streptomyces sp. AM-2504, identified by 16S rRNA comparative analysis as a Streptomyces Kasugaensis strain.</title>
        <authorList>
            <person name="Napolioni V."/>
            <person name="Giuliodori A.M."/>
            <person name="Spurio R."/>
            <person name="Fabbretti A."/>
        </authorList>
    </citation>
    <scope>NUCLEOTIDE SEQUENCE [LARGE SCALE GENOMIC DNA]</scope>
    <source>
        <strain evidence="5 6">AM-2504</strain>
    </source>
</reference>
<dbReference type="SUPFAM" id="SSF50494">
    <property type="entry name" value="Trypsin-like serine proteases"/>
    <property type="match status" value="1"/>
</dbReference>
<dbReference type="EMBL" id="SIXH01000321">
    <property type="protein sequence ID" value="TBO56568.1"/>
    <property type="molecule type" value="Genomic_DNA"/>
</dbReference>
<feature type="signal peptide" evidence="3">
    <location>
        <begin position="1"/>
        <end position="28"/>
    </location>
</feature>
<dbReference type="InterPro" id="IPR050430">
    <property type="entry name" value="Peptidase_S1"/>
</dbReference>
<gene>
    <name evidence="5" type="ORF">EYS09_27260</name>
</gene>
<evidence type="ECO:0000313" key="5">
    <source>
        <dbReference type="EMBL" id="TBO56568.1"/>
    </source>
</evidence>
<feature type="domain" description="Peptidase S1" evidence="4">
    <location>
        <begin position="29"/>
        <end position="251"/>
    </location>
</feature>
<dbReference type="Gene3D" id="2.40.10.10">
    <property type="entry name" value="Trypsin-like serine proteases"/>
    <property type="match status" value="1"/>
</dbReference>
<keyword evidence="2" id="KW-1015">Disulfide bond</keyword>
<dbReference type="SMART" id="SM00020">
    <property type="entry name" value="Tryp_SPc"/>
    <property type="match status" value="1"/>
</dbReference>
<sequence>MTRLKRGALCAFLASATAILAAAPQAQAIIKGEKATESYPFMGSLQNPQSPRPDGHACGATLVDKEWMVTARHCVDGRGGFDTMKVRIGSPRVDRGGEVIGVEKAVWPAGSIVGDDIALIKLKRPAAATPARIATDVPEHHAPVRILGWGLTGKEMIPANWPKDLRELDTERLLDGNCDRSGIVHGKEMCIAAVNGRGAANMDSGGPALIKTKGAWALVGATSGNGGDPDVDPTIYTNVTIRADWIKSVINS</sequence>
<accession>A0A4Q9HNY9</accession>
<protein>
    <submittedName>
        <fullName evidence="5">Serine protease</fullName>
    </submittedName>
</protein>
<dbReference type="PANTHER" id="PTHR24276:SF98">
    <property type="entry name" value="FI18310P1-RELATED"/>
    <property type="match status" value="1"/>
</dbReference>
<keyword evidence="3" id="KW-0732">Signal</keyword>
<dbReference type="AlphaFoldDB" id="A0A4Q9HNY9"/>
<feature type="chain" id="PRO_5020251937" evidence="3">
    <location>
        <begin position="29"/>
        <end position="252"/>
    </location>
</feature>
<dbReference type="Proteomes" id="UP000292452">
    <property type="component" value="Unassembled WGS sequence"/>
</dbReference>
<evidence type="ECO:0000256" key="1">
    <source>
        <dbReference type="ARBA" id="ARBA00007664"/>
    </source>
</evidence>
<comment type="similarity">
    <text evidence="1">Belongs to the peptidase S1 family.</text>
</comment>
<dbReference type="InterPro" id="IPR001314">
    <property type="entry name" value="Peptidase_S1A"/>
</dbReference>
<dbReference type="PROSITE" id="PS50240">
    <property type="entry name" value="TRYPSIN_DOM"/>
    <property type="match status" value="1"/>
</dbReference>
<name>A0A4Q9HNY9_STRKA</name>